<comment type="caution">
    <text evidence="8">The sequence shown here is derived from an EMBL/GenBank/DDBJ whole genome shotgun (WGS) entry which is preliminary data.</text>
</comment>
<comment type="subcellular location">
    <subcellularLocation>
        <location evidence="1">Membrane</location>
        <topology evidence="1">Multi-pass membrane protein</topology>
    </subcellularLocation>
</comment>
<evidence type="ECO:0000256" key="2">
    <source>
        <dbReference type="ARBA" id="ARBA00009399"/>
    </source>
</evidence>
<sequence>MRKLIGQLWRFGIVGVVCTLIDFGVLTFLKEVLEVHYLAANAVSFTVSVIANYILSMRYVFHGKKNVSRVREFLIFVVLSALGLLLNQLIMWGTVDGLKIYYVAAKVIATALVMIYNFVTRKIFLEEKNQEEQR</sequence>
<reference evidence="8" key="1">
    <citation type="submission" date="2020-10" db="EMBL/GenBank/DDBJ databases">
        <authorList>
            <person name="Gilroy R."/>
        </authorList>
    </citation>
    <scope>NUCLEOTIDE SEQUENCE</scope>
    <source>
        <strain evidence="8">CHK188-20938</strain>
    </source>
</reference>
<evidence type="ECO:0000256" key="6">
    <source>
        <dbReference type="SAM" id="Phobius"/>
    </source>
</evidence>
<dbReference type="EMBL" id="DVOO01000015">
    <property type="protein sequence ID" value="HIV25205.1"/>
    <property type="molecule type" value="Genomic_DNA"/>
</dbReference>
<evidence type="ECO:0000256" key="5">
    <source>
        <dbReference type="ARBA" id="ARBA00023136"/>
    </source>
</evidence>
<reference evidence="8" key="2">
    <citation type="journal article" date="2021" name="PeerJ">
        <title>Extensive microbial diversity within the chicken gut microbiome revealed by metagenomics and culture.</title>
        <authorList>
            <person name="Gilroy R."/>
            <person name="Ravi A."/>
            <person name="Getino M."/>
            <person name="Pursley I."/>
            <person name="Horton D.L."/>
            <person name="Alikhan N.F."/>
            <person name="Baker D."/>
            <person name="Gharbi K."/>
            <person name="Hall N."/>
            <person name="Watson M."/>
            <person name="Adriaenssens E.M."/>
            <person name="Foster-Nyarko E."/>
            <person name="Jarju S."/>
            <person name="Secka A."/>
            <person name="Antonio M."/>
            <person name="Oren A."/>
            <person name="Chaudhuri R.R."/>
            <person name="La Ragione R."/>
            <person name="Hildebrand F."/>
            <person name="Pallen M.J."/>
        </authorList>
    </citation>
    <scope>NUCLEOTIDE SEQUENCE</scope>
    <source>
        <strain evidence="8">CHK188-20938</strain>
    </source>
</reference>
<feature type="transmembrane region" description="Helical" evidence="6">
    <location>
        <begin position="35"/>
        <end position="61"/>
    </location>
</feature>
<dbReference type="InterPro" id="IPR007267">
    <property type="entry name" value="GtrA_DPMS_TM"/>
</dbReference>
<evidence type="ECO:0000313" key="9">
    <source>
        <dbReference type="Proteomes" id="UP000824169"/>
    </source>
</evidence>
<keyword evidence="4 6" id="KW-1133">Transmembrane helix</keyword>
<name>A0A9D1P3E4_9FIRM</name>
<dbReference type="GO" id="GO:0000271">
    <property type="term" value="P:polysaccharide biosynthetic process"/>
    <property type="evidence" value="ECO:0007669"/>
    <property type="project" value="InterPro"/>
</dbReference>
<evidence type="ECO:0000313" key="8">
    <source>
        <dbReference type="EMBL" id="HIV25205.1"/>
    </source>
</evidence>
<evidence type="ECO:0000256" key="1">
    <source>
        <dbReference type="ARBA" id="ARBA00004141"/>
    </source>
</evidence>
<dbReference type="PANTHER" id="PTHR38459:SF1">
    <property type="entry name" value="PROPHAGE BACTOPRENOL-LINKED GLUCOSE TRANSLOCASE HOMOLOG"/>
    <property type="match status" value="1"/>
</dbReference>
<evidence type="ECO:0000259" key="7">
    <source>
        <dbReference type="Pfam" id="PF04138"/>
    </source>
</evidence>
<organism evidence="8 9">
    <name type="scientific">Candidatus Scatomonas pullistercoris</name>
    <dbReference type="NCBI Taxonomy" id="2840920"/>
    <lineage>
        <taxon>Bacteria</taxon>
        <taxon>Bacillati</taxon>
        <taxon>Bacillota</taxon>
        <taxon>Clostridia</taxon>
        <taxon>Lachnospirales</taxon>
        <taxon>Lachnospiraceae</taxon>
        <taxon>Lachnospiraceae incertae sedis</taxon>
        <taxon>Candidatus Scatomonas</taxon>
    </lineage>
</organism>
<feature type="transmembrane region" description="Helical" evidence="6">
    <location>
        <begin position="73"/>
        <end position="94"/>
    </location>
</feature>
<keyword evidence="3 6" id="KW-0812">Transmembrane</keyword>
<protein>
    <submittedName>
        <fullName evidence="8">GtrA family protein</fullName>
    </submittedName>
</protein>
<evidence type="ECO:0000256" key="3">
    <source>
        <dbReference type="ARBA" id="ARBA00022692"/>
    </source>
</evidence>
<dbReference type="Proteomes" id="UP000824169">
    <property type="component" value="Unassembled WGS sequence"/>
</dbReference>
<feature type="domain" description="GtrA/DPMS transmembrane" evidence="7">
    <location>
        <begin position="10"/>
        <end position="124"/>
    </location>
</feature>
<dbReference type="Pfam" id="PF04138">
    <property type="entry name" value="GtrA_DPMS_TM"/>
    <property type="match status" value="1"/>
</dbReference>
<gene>
    <name evidence="8" type="ORF">IAB71_05365</name>
</gene>
<dbReference type="GO" id="GO:0005886">
    <property type="term" value="C:plasma membrane"/>
    <property type="evidence" value="ECO:0007669"/>
    <property type="project" value="TreeGrafter"/>
</dbReference>
<evidence type="ECO:0000256" key="4">
    <source>
        <dbReference type="ARBA" id="ARBA00022989"/>
    </source>
</evidence>
<accession>A0A9D1P3E4</accession>
<dbReference type="PANTHER" id="PTHR38459">
    <property type="entry name" value="PROPHAGE BACTOPRENOL-LINKED GLUCOSE TRANSLOCASE HOMOLOG"/>
    <property type="match status" value="1"/>
</dbReference>
<comment type="similarity">
    <text evidence="2">Belongs to the GtrA family.</text>
</comment>
<keyword evidence="5 6" id="KW-0472">Membrane</keyword>
<proteinExistence type="inferred from homology"/>
<feature type="transmembrane region" description="Helical" evidence="6">
    <location>
        <begin position="7"/>
        <end position="29"/>
    </location>
</feature>
<dbReference type="InterPro" id="IPR051401">
    <property type="entry name" value="GtrA_CellWall_Glycosyl"/>
</dbReference>
<dbReference type="AlphaFoldDB" id="A0A9D1P3E4"/>
<feature type="transmembrane region" description="Helical" evidence="6">
    <location>
        <begin position="100"/>
        <end position="119"/>
    </location>
</feature>